<keyword evidence="2 4" id="KW-0805">Transcription regulation</keyword>
<dbReference type="PANTHER" id="PTHR11608:SF0">
    <property type="entry name" value="BIFUNCTIONAL PROTEIN PYRR"/>
    <property type="match status" value="1"/>
</dbReference>
<dbReference type="EC" id="2.4.2.9" evidence="4"/>
<dbReference type="PANTHER" id="PTHR11608">
    <property type="entry name" value="BIFUNCTIONAL PROTEIN PYRR"/>
    <property type="match status" value="1"/>
</dbReference>
<comment type="function">
    <text evidence="4">Also displays a weak uracil phosphoribosyltransferase activity which is not physiologically significant.</text>
</comment>
<evidence type="ECO:0000313" key="7">
    <source>
        <dbReference type="EMBL" id="AEU38650.1"/>
    </source>
</evidence>
<dbReference type="STRING" id="682795.AciX8_4377"/>
<evidence type="ECO:0000313" key="8">
    <source>
        <dbReference type="Proteomes" id="UP000007113"/>
    </source>
</evidence>
<dbReference type="SUPFAM" id="SSF53271">
    <property type="entry name" value="PRTase-like"/>
    <property type="match status" value="1"/>
</dbReference>
<feature type="short sequence motif" description="PRPP-binding" evidence="4">
    <location>
        <begin position="123"/>
        <end position="135"/>
    </location>
</feature>
<dbReference type="AlphaFoldDB" id="G8NTD8"/>
<gene>
    <name evidence="4" type="primary">pyrR</name>
    <name evidence="7" type="ordered locus">AciX8_4377</name>
</gene>
<keyword evidence="4 7" id="KW-0808">Transferase</keyword>
<keyword evidence="3 4" id="KW-0804">Transcription</keyword>
<dbReference type="Pfam" id="PF00156">
    <property type="entry name" value="Pribosyltran"/>
    <property type="match status" value="1"/>
</dbReference>
<feature type="compositionally biased region" description="Low complexity" evidence="5">
    <location>
        <begin position="1"/>
        <end position="19"/>
    </location>
</feature>
<sequence>MSDNHPSSPATETSESTQSIRSPRLREKGRLMSGSEIERTLVRLAHEIVERNHGCDNLGLVGIKRRGVPLAQRIAALVEKIEKQPVDTGMLDISFYRDDLSTRDIRPVVEKTDIGFDVTGRDIILMDDVLYTGRTIRAAMDALFDHGRPKSVQLLVLIDRGHRELPIEARFIGRTVPTSRREIIEVKLREIDDDEQVTLVELLD</sequence>
<keyword evidence="8" id="KW-1185">Reference proteome</keyword>
<feature type="region of interest" description="Disordered" evidence="5">
    <location>
        <begin position="1"/>
        <end position="29"/>
    </location>
</feature>
<organism evidence="7 8">
    <name type="scientific">Granulicella mallensis (strain ATCC BAA-1857 / DSM 23137 / MP5ACTX8)</name>
    <dbReference type="NCBI Taxonomy" id="682795"/>
    <lineage>
        <taxon>Bacteria</taxon>
        <taxon>Pseudomonadati</taxon>
        <taxon>Acidobacteriota</taxon>
        <taxon>Terriglobia</taxon>
        <taxon>Terriglobales</taxon>
        <taxon>Acidobacteriaceae</taxon>
        <taxon>Granulicella</taxon>
    </lineage>
</organism>
<dbReference type="HOGENOM" id="CLU_094234_2_1_0"/>
<comment type="similarity">
    <text evidence="1 4">Belongs to the purine/pyrimidine phosphoribosyltransferase family. PyrR subfamily.</text>
</comment>
<dbReference type="KEGG" id="gma:AciX8_4377"/>
<proteinExistence type="inferred from homology"/>
<dbReference type="Proteomes" id="UP000007113">
    <property type="component" value="Chromosome"/>
</dbReference>
<comment type="function">
    <text evidence="4">Regulates the transcription of the pyrimidine nucleotide (pyr) operon in response to exogenous pyrimidines.</text>
</comment>
<dbReference type="NCBIfam" id="NF003549">
    <property type="entry name" value="PRK05205.1-5"/>
    <property type="match status" value="1"/>
</dbReference>
<evidence type="ECO:0000256" key="4">
    <source>
        <dbReference type="HAMAP-Rule" id="MF_01219"/>
    </source>
</evidence>
<dbReference type="InterPro" id="IPR050137">
    <property type="entry name" value="PyrR_bifunctional"/>
</dbReference>
<dbReference type="InterPro" id="IPR000836">
    <property type="entry name" value="PRTase_dom"/>
</dbReference>
<keyword evidence="4 7" id="KW-0328">Glycosyltransferase</keyword>
<accession>G8NTD8</accession>
<dbReference type="HAMAP" id="MF_01219">
    <property type="entry name" value="PyrR"/>
    <property type="match status" value="1"/>
</dbReference>
<feature type="domain" description="Phosphoribosyltransferase" evidence="6">
    <location>
        <begin position="36"/>
        <end position="170"/>
    </location>
</feature>
<dbReference type="CDD" id="cd06223">
    <property type="entry name" value="PRTases_typeI"/>
    <property type="match status" value="1"/>
</dbReference>
<comment type="catalytic activity">
    <reaction evidence="4">
        <text>UMP + diphosphate = 5-phospho-alpha-D-ribose 1-diphosphate + uracil</text>
        <dbReference type="Rhea" id="RHEA:13017"/>
        <dbReference type="ChEBI" id="CHEBI:17568"/>
        <dbReference type="ChEBI" id="CHEBI:33019"/>
        <dbReference type="ChEBI" id="CHEBI:57865"/>
        <dbReference type="ChEBI" id="CHEBI:58017"/>
        <dbReference type="EC" id="2.4.2.9"/>
    </reaction>
</comment>
<dbReference type="EMBL" id="CP003130">
    <property type="protein sequence ID" value="AEU38650.1"/>
    <property type="molecule type" value="Genomic_DNA"/>
</dbReference>
<evidence type="ECO:0000259" key="6">
    <source>
        <dbReference type="Pfam" id="PF00156"/>
    </source>
</evidence>
<name>G8NTD8_GRAMM</name>
<evidence type="ECO:0000256" key="5">
    <source>
        <dbReference type="SAM" id="MobiDB-lite"/>
    </source>
</evidence>
<dbReference type="eggNOG" id="COG2065">
    <property type="taxonomic scope" value="Bacteria"/>
</dbReference>
<protein>
    <recommendedName>
        <fullName evidence="4">Bifunctional protein PyrR</fullName>
    </recommendedName>
    <domain>
        <recommendedName>
            <fullName evidence="4">Pyrimidine operon regulatory protein</fullName>
        </recommendedName>
    </domain>
    <domain>
        <recommendedName>
            <fullName evidence="4">Uracil phosphoribosyltransferase</fullName>
            <shortName evidence="4">UPRTase</shortName>
            <ecNumber evidence="4">2.4.2.9</ecNumber>
        </recommendedName>
    </domain>
</protein>
<dbReference type="FunFam" id="3.40.50.2020:FF:000020">
    <property type="entry name" value="Bifunctional protein PyrR"/>
    <property type="match status" value="1"/>
</dbReference>
<dbReference type="RefSeq" id="WP_014267521.1">
    <property type="nucleotide sequence ID" value="NC_016631.1"/>
</dbReference>
<evidence type="ECO:0000256" key="2">
    <source>
        <dbReference type="ARBA" id="ARBA00023015"/>
    </source>
</evidence>
<dbReference type="InterPro" id="IPR029057">
    <property type="entry name" value="PRTase-like"/>
</dbReference>
<dbReference type="Gene3D" id="3.40.50.2020">
    <property type="match status" value="1"/>
</dbReference>
<reference evidence="7 8" key="1">
    <citation type="submission" date="2011-11" db="EMBL/GenBank/DDBJ databases">
        <title>Complete sequence of Granulicella mallensis MP5ACTX8.</title>
        <authorList>
            <consortium name="US DOE Joint Genome Institute"/>
            <person name="Lucas S."/>
            <person name="Copeland A."/>
            <person name="Lapidus A."/>
            <person name="Cheng J.-F."/>
            <person name="Goodwin L."/>
            <person name="Pitluck S."/>
            <person name="Peters L."/>
            <person name="Lu M."/>
            <person name="Detter J.C."/>
            <person name="Han C."/>
            <person name="Tapia R."/>
            <person name="Land M."/>
            <person name="Hauser L."/>
            <person name="Kyrpides N."/>
            <person name="Ivanova N."/>
            <person name="Mikhailova N."/>
            <person name="Pagani I."/>
            <person name="Rawat S."/>
            <person name="Mannisto M."/>
            <person name="Haggblom M."/>
            <person name="Woyke T."/>
        </authorList>
    </citation>
    <scope>NUCLEOTIDE SEQUENCE [LARGE SCALE GENOMIC DNA]</scope>
    <source>
        <strain evidence="8">ATCC BAA-1857 / DSM 23137 / MP5ACTX8</strain>
    </source>
</reference>
<dbReference type="GO" id="GO:0004845">
    <property type="term" value="F:uracil phosphoribosyltransferase activity"/>
    <property type="evidence" value="ECO:0007669"/>
    <property type="project" value="UniProtKB-UniRule"/>
</dbReference>
<dbReference type="GO" id="GO:0006355">
    <property type="term" value="P:regulation of DNA-templated transcription"/>
    <property type="evidence" value="ECO:0007669"/>
    <property type="project" value="UniProtKB-UniRule"/>
</dbReference>
<dbReference type="InterPro" id="IPR023050">
    <property type="entry name" value="PyrR"/>
</dbReference>
<dbReference type="NCBIfam" id="NF003545">
    <property type="entry name" value="PRK05205.1-1"/>
    <property type="match status" value="1"/>
</dbReference>
<evidence type="ECO:0000256" key="3">
    <source>
        <dbReference type="ARBA" id="ARBA00023163"/>
    </source>
</evidence>
<evidence type="ECO:0000256" key="1">
    <source>
        <dbReference type="ARBA" id="ARBA00005565"/>
    </source>
</evidence>